<feature type="compositionally biased region" description="Acidic residues" evidence="1">
    <location>
        <begin position="243"/>
        <end position="264"/>
    </location>
</feature>
<feature type="chain" id="PRO_5046337699" description="Lipoprotein" evidence="2">
    <location>
        <begin position="24"/>
        <end position="264"/>
    </location>
</feature>
<feature type="signal peptide" evidence="2">
    <location>
        <begin position="1"/>
        <end position="23"/>
    </location>
</feature>
<feature type="region of interest" description="Disordered" evidence="1">
    <location>
        <begin position="26"/>
        <end position="55"/>
    </location>
</feature>
<comment type="caution">
    <text evidence="3">The sequence shown here is derived from an EMBL/GenBank/DDBJ whole genome shotgun (WGS) entry which is preliminary data.</text>
</comment>
<reference evidence="3 4" key="1">
    <citation type="submission" date="2019-07" db="EMBL/GenBank/DDBJ databases">
        <title>Whole genome shotgun sequence of Halomonas halophila NBRC 102604.</title>
        <authorList>
            <person name="Hosoyama A."/>
            <person name="Uohara A."/>
            <person name="Ohji S."/>
            <person name="Ichikawa N."/>
        </authorList>
    </citation>
    <scope>NUCLEOTIDE SEQUENCE [LARGE SCALE GENOMIC DNA]</scope>
    <source>
        <strain evidence="3 4">NBRC 102604</strain>
    </source>
</reference>
<feature type="compositionally biased region" description="Low complexity" evidence="1">
    <location>
        <begin position="193"/>
        <end position="227"/>
    </location>
</feature>
<dbReference type="InterPro" id="IPR039366">
    <property type="entry name" value="Pilotin"/>
</dbReference>
<name>A0ABQ0U0U1_9GAMM</name>
<proteinExistence type="predicted"/>
<dbReference type="Proteomes" id="UP000321121">
    <property type="component" value="Unassembled WGS sequence"/>
</dbReference>
<evidence type="ECO:0000313" key="4">
    <source>
        <dbReference type="Proteomes" id="UP000321121"/>
    </source>
</evidence>
<dbReference type="Pfam" id="PF09619">
    <property type="entry name" value="YscW"/>
    <property type="match status" value="1"/>
</dbReference>
<dbReference type="EMBL" id="BJUS01000003">
    <property type="protein sequence ID" value="GEK71955.1"/>
    <property type="molecule type" value="Genomic_DNA"/>
</dbReference>
<evidence type="ECO:0000256" key="1">
    <source>
        <dbReference type="SAM" id="MobiDB-lite"/>
    </source>
</evidence>
<sequence>MKRQLFIAAALTGTLALAGCDQADDSEQNAADTATQTEQTTGSEQASQNDEQQASRTLEGVLEFVATDTPLPDDAQVTVSLLDVARADAPATTISETTVDVTGNDPVEFGLDYTTDQVDPGHAHAVRAEIRDDEGNLLWTTTQRHQVEVGPDAEQAPITVSLEPVASQGSIAGQALEDTENAVDQAGDAVADTTGDAMDAAGDAADATQDAAGDAVDATQDAAGDAAEATEETAEDAAAATEEAAEEAHEEVEEMMEDDTQSTQ</sequence>
<keyword evidence="2" id="KW-0732">Signal</keyword>
<evidence type="ECO:0000256" key="2">
    <source>
        <dbReference type="SAM" id="SignalP"/>
    </source>
</evidence>
<evidence type="ECO:0000313" key="3">
    <source>
        <dbReference type="EMBL" id="GEK71955.1"/>
    </source>
</evidence>
<organism evidence="3 4">
    <name type="scientific">Halomonas halophila</name>
    <dbReference type="NCBI Taxonomy" id="29573"/>
    <lineage>
        <taxon>Bacteria</taxon>
        <taxon>Pseudomonadati</taxon>
        <taxon>Pseudomonadota</taxon>
        <taxon>Gammaproteobacteria</taxon>
        <taxon>Oceanospirillales</taxon>
        <taxon>Halomonadaceae</taxon>
        <taxon>Halomonas</taxon>
    </lineage>
</organism>
<dbReference type="InterPro" id="IPR053196">
    <property type="entry name" value="Lipoprotein_YbaY-like"/>
</dbReference>
<dbReference type="PANTHER" id="PTHR38013">
    <property type="entry name" value="GLYCOPROTEIN/POLYSACCHARIDE METABOLISM"/>
    <property type="match status" value="1"/>
</dbReference>
<dbReference type="PROSITE" id="PS51257">
    <property type="entry name" value="PROKAR_LIPOPROTEIN"/>
    <property type="match status" value="1"/>
</dbReference>
<accession>A0ABQ0U0U1</accession>
<evidence type="ECO:0008006" key="5">
    <source>
        <dbReference type="Google" id="ProtNLM"/>
    </source>
</evidence>
<keyword evidence="4" id="KW-1185">Reference proteome</keyword>
<protein>
    <recommendedName>
        <fullName evidence="5">Lipoprotein</fullName>
    </recommendedName>
</protein>
<gene>
    <name evidence="3" type="ORF">HHA04nite_04990</name>
</gene>
<dbReference type="PANTHER" id="PTHR38013:SF1">
    <property type="entry name" value="GLYCOPROTEIN_POLYSACCHARIDE METABOLISM"/>
    <property type="match status" value="1"/>
</dbReference>
<feature type="compositionally biased region" description="Low complexity" evidence="1">
    <location>
        <begin position="28"/>
        <end position="48"/>
    </location>
</feature>
<dbReference type="RefSeq" id="WP_107181271.1">
    <property type="nucleotide sequence ID" value="NZ_BJUS01000003.1"/>
</dbReference>
<feature type="region of interest" description="Disordered" evidence="1">
    <location>
        <begin position="193"/>
        <end position="264"/>
    </location>
</feature>